<dbReference type="AlphaFoldDB" id="A0A1B6JKB6"/>
<reference evidence="1" key="1">
    <citation type="submission" date="2015-11" db="EMBL/GenBank/DDBJ databases">
        <title>De novo transcriptome assembly of four potential Pierce s Disease insect vectors from Arizona vineyards.</title>
        <authorList>
            <person name="Tassone E.E."/>
        </authorList>
    </citation>
    <scope>NUCLEOTIDE SEQUENCE</scope>
</reference>
<protein>
    <submittedName>
        <fullName evidence="1">Uncharacterized protein</fullName>
    </submittedName>
</protein>
<name>A0A1B6JKB6_9HEMI</name>
<gene>
    <name evidence="1" type="ORF">g.6917</name>
</gene>
<feature type="non-terminal residue" evidence="1">
    <location>
        <position position="1"/>
    </location>
</feature>
<evidence type="ECO:0000313" key="1">
    <source>
        <dbReference type="EMBL" id="JAS99654.1"/>
    </source>
</evidence>
<sequence length="142" mass="16428">KNVFLNHITLDKRTISKKLFYKDVYTDSEQEDAPNQEEKETKLNPNKSMKPKINDYVVVCFPGKKCVRHYVGLIIAEEGIGECTVKYLRKSTGMNKFIFPSIEDISVVDVSDITKVLQQPVLDSRNRYVFDCKDVEVFINLM</sequence>
<dbReference type="EMBL" id="GECU01008052">
    <property type="protein sequence ID" value="JAS99654.1"/>
    <property type="molecule type" value="Transcribed_RNA"/>
</dbReference>
<proteinExistence type="predicted"/>
<accession>A0A1B6JKB6</accession>
<organism evidence="1">
    <name type="scientific">Homalodisca liturata</name>
    <dbReference type="NCBI Taxonomy" id="320908"/>
    <lineage>
        <taxon>Eukaryota</taxon>
        <taxon>Metazoa</taxon>
        <taxon>Ecdysozoa</taxon>
        <taxon>Arthropoda</taxon>
        <taxon>Hexapoda</taxon>
        <taxon>Insecta</taxon>
        <taxon>Pterygota</taxon>
        <taxon>Neoptera</taxon>
        <taxon>Paraneoptera</taxon>
        <taxon>Hemiptera</taxon>
        <taxon>Auchenorrhyncha</taxon>
        <taxon>Membracoidea</taxon>
        <taxon>Cicadellidae</taxon>
        <taxon>Cicadellinae</taxon>
        <taxon>Proconiini</taxon>
        <taxon>Homalodisca</taxon>
    </lineage>
</organism>